<name>A0A4R1FKC8_9NOCA</name>
<protein>
    <submittedName>
        <fullName evidence="2">Uncharacterized protein</fullName>
    </submittedName>
</protein>
<evidence type="ECO:0000313" key="3">
    <source>
        <dbReference type="Proteomes" id="UP000294856"/>
    </source>
</evidence>
<gene>
    <name evidence="2" type="ORF">DFR71_5608</name>
</gene>
<keyword evidence="1" id="KW-0812">Transmembrane</keyword>
<dbReference type="AlphaFoldDB" id="A0A4R1FKC8"/>
<keyword evidence="1" id="KW-1133">Transmembrane helix</keyword>
<keyword evidence="1" id="KW-0472">Membrane</keyword>
<organism evidence="2 3">
    <name type="scientific">Nocardia alba</name>
    <dbReference type="NCBI Taxonomy" id="225051"/>
    <lineage>
        <taxon>Bacteria</taxon>
        <taxon>Bacillati</taxon>
        <taxon>Actinomycetota</taxon>
        <taxon>Actinomycetes</taxon>
        <taxon>Mycobacteriales</taxon>
        <taxon>Nocardiaceae</taxon>
        <taxon>Nocardia</taxon>
    </lineage>
</organism>
<dbReference type="Proteomes" id="UP000294856">
    <property type="component" value="Unassembled WGS sequence"/>
</dbReference>
<reference evidence="2 3" key="1">
    <citation type="submission" date="2019-03" db="EMBL/GenBank/DDBJ databases">
        <title>Genomic Encyclopedia of Type Strains, Phase IV (KMG-IV): sequencing the most valuable type-strain genomes for metagenomic binning, comparative biology and taxonomic classification.</title>
        <authorList>
            <person name="Goeker M."/>
        </authorList>
    </citation>
    <scope>NUCLEOTIDE SEQUENCE [LARGE SCALE GENOMIC DNA]</scope>
    <source>
        <strain evidence="2 3">DSM 44684</strain>
    </source>
</reference>
<feature type="transmembrane region" description="Helical" evidence="1">
    <location>
        <begin position="6"/>
        <end position="28"/>
    </location>
</feature>
<evidence type="ECO:0000313" key="2">
    <source>
        <dbReference type="EMBL" id="TCJ93754.1"/>
    </source>
</evidence>
<sequence>MGRVIFGPMWIILAISVVSSVAIAILFATGFPKD</sequence>
<dbReference type="STRING" id="1210063.GCA_001612665_05295"/>
<comment type="caution">
    <text evidence="2">The sequence shown here is derived from an EMBL/GenBank/DDBJ whole genome shotgun (WGS) entry which is preliminary data.</text>
</comment>
<accession>A0A4R1FKC8</accession>
<evidence type="ECO:0000256" key="1">
    <source>
        <dbReference type="SAM" id="Phobius"/>
    </source>
</evidence>
<proteinExistence type="predicted"/>
<keyword evidence="3" id="KW-1185">Reference proteome</keyword>
<dbReference type="EMBL" id="SMFR01000005">
    <property type="protein sequence ID" value="TCJ93754.1"/>
    <property type="molecule type" value="Genomic_DNA"/>
</dbReference>